<dbReference type="Proteomes" id="UP000887580">
    <property type="component" value="Unplaced"/>
</dbReference>
<dbReference type="WBParaSite" id="PS1159_v2.g7501.t1">
    <property type="protein sequence ID" value="PS1159_v2.g7501.t1"/>
    <property type="gene ID" value="PS1159_v2.g7501"/>
</dbReference>
<protein>
    <submittedName>
        <fullName evidence="2">Uncharacterized protein</fullName>
    </submittedName>
</protein>
<reference evidence="2" key="1">
    <citation type="submission" date="2022-11" db="UniProtKB">
        <authorList>
            <consortium name="WormBaseParasite"/>
        </authorList>
    </citation>
    <scope>IDENTIFICATION</scope>
</reference>
<evidence type="ECO:0000313" key="2">
    <source>
        <dbReference type="WBParaSite" id="PS1159_v2.g7501.t1"/>
    </source>
</evidence>
<proteinExistence type="predicted"/>
<accession>A0AC35GPQ2</accession>
<organism evidence="1 2">
    <name type="scientific">Panagrolaimus sp. PS1159</name>
    <dbReference type="NCBI Taxonomy" id="55785"/>
    <lineage>
        <taxon>Eukaryota</taxon>
        <taxon>Metazoa</taxon>
        <taxon>Ecdysozoa</taxon>
        <taxon>Nematoda</taxon>
        <taxon>Chromadorea</taxon>
        <taxon>Rhabditida</taxon>
        <taxon>Tylenchina</taxon>
        <taxon>Panagrolaimomorpha</taxon>
        <taxon>Panagrolaimoidea</taxon>
        <taxon>Panagrolaimidae</taxon>
        <taxon>Panagrolaimus</taxon>
    </lineage>
</organism>
<evidence type="ECO:0000313" key="1">
    <source>
        <dbReference type="Proteomes" id="UP000887580"/>
    </source>
</evidence>
<name>A0AC35GPQ2_9BILA</name>
<sequence length="98" mass="11173">MKSENNVSLPVPVPVINIPEGHKIIIFKARTTLEKNGKLIRAVVMDFTKNKLEGRDLAQTFHEIVQVAFDQLHGVNDDQVHLDPNGIYRYIFHSELLP</sequence>